<keyword evidence="12" id="KW-0106">Calcium</keyword>
<protein>
    <recommendedName>
        <fullName evidence="9">Ribonuclease J</fullName>
        <shortName evidence="9">RNase J</shortName>
        <ecNumber evidence="9">3.1.-.-</ecNumber>
    </recommendedName>
</protein>
<keyword evidence="1 9" id="KW-0963">Cytoplasm</keyword>
<reference evidence="15" key="1">
    <citation type="submission" date="2016-11" db="EMBL/GenBank/DDBJ databases">
        <authorList>
            <person name="Varghese N."/>
            <person name="Submissions S."/>
        </authorList>
    </citation>
    <scope>NUCLEOTIDE SEQUENCE [LARGE SCALE GENOMIC DNA]</scope>
    <source>
        <strain evidence="15">DSM 19514</strain>
    </source>
</reference>
<feature type="binding site" evidence="12">
    <location>
        <position position="78"/>
    </location>
    <ligand>
        <name>Zn(2+)</name>
        <dbReference type="ChEBI" id="CHEBI:29105"/>
        <label>2</label>
        <note>catalytic</note>
    </ligand>
</feature>
<keyword evidence="3 12" id="KW-0479">Metal-binding</keyword>
<evidence type="ECO:0000256" key="11">
    <source>
        <dbReference type="PIRSR" id="PIRSR004803-2"/>
    </source>
</evidence>
<comment type="cofactor">
    <cofactor evidence="12">
        <name>Zn(2+)</name>
        <dbReference type="ChEBI" id="CHEBI:29105"/>
    </cofactor>
    <text evidence="12">Binds 2 Zn(2+) ions per subunit. It is not clear if Zn(2+) or Mg(2+) is physiologically important.</text>
</comment>
<keyword evidence="8 9" id="KW-0694">RNA-binding</keyword>
<comment type="subunit">
    <text evidence="9">Homodimer, may be a subunit of the RNA degradosome.</text>
</comment>
<dbReference type="Gene3D" id="3.60.15.10">
    <property type="entry name" value="Ribonuclease Z/Hydroxyacylglutathione hydrolase-like"/>
    <property type="match status" value="1"/>
</dbReference>
<dbReference type="Pfam" id="PF00753">
    <property type="entry name" value="Lactamase_B"/>
    <property type="match status" value="1"/>
</dbReference>
<dbReference type="Gene3D" id="3.40.50.10710">
    <property type="entry name" value="Metallo-hydrolase/oxidoreductase"/>
    <property type="match status" value="1"/>
</dbReference>
<feature type="domain" description="Metallo-beta-lactamase" evidence="13">
    <location>
        <begin position="23"/>
        <end position="218"/>
    </location>
</feature>
<evidence type="ECO:0000256" key="6">
    <source>
        <dbReference type="ARBA" id="ARBA00022833"/>
    </source>
</evidence>
<feature type="binding site" evidence="12">
    <location>
        <position position="51"/>
    </location>
    <ligand>
        <name>Ca(2+)</name>
        <dbReference type="ChEBI" id="CHEBI:29108"/>
    </ligand>
</feature>
<evidence type="ECO:0000256" key="12">
    <source>
        <dbReference type="PIRSR" id="PIRSR004803-3"/>
    </source>
</evidence>
<comment type="function">
    <text evidence="9">An RNase that has 5'-3' exonuclease and possibly endonuclease activity. Involved in maturation of rRNA and in some organisms also mRNA maturation and/or decay.</text>
</comment>
<comment type="similarity">
    <text evidence="9">Belongs to the metallo-beta-lactamase superfamily. RNA-metabolizing metallo-beta-lactamase-like family. Bacterial RNase J subfamily.</text>
</comment>
<feature type="binding site" evidence="12">
    <location>
        <position position="53"/>
    </location>
    <ligand>
        <name>Ca(2+)</name>
        <dbReference type="ChEBI" id="CHEBI:29108"/>
    </ligand>
</feature>
<dbReference type="GO" id="GO:0004521">
    <property type="term" value="F:RNA endonuclease activity"/>
    <property type="evidence" value="ECO:0007669"/>
    <property type="project" value="UniProtKB-UniRule"/>
</dbReference>
<comment type="subcellular location">
    <subcellularLocation>
        <location evidence="9">Cytoplasm</location>
    </subcellularLocation>
</comment>
<dbReference type="GO" id="GO:0003723">
    <property type="term" value="F:RNA binding"/>
    <property type="evidence" value="ECO:0007669"/>
    <property type="project" value="UniProtKB-UniRule"/>
</dbReference>
<dbReference type="STRING" id="1121881.SAMN02745225_00685"/>
<feature type="binding site" evidence="12">
    <location>
        <position position="76"/>
    </location>
    <ligand>
        <name>Zn(2+)</name>
        <dbReference type="ChEBI" id="CHEBI:29105"/>
        <label>1</label>
        <note>catalytic</note>
    </ligand>
</feature>
<dbReference type="SMART" id="SM00849">
    <property type="entry name" value="Lactamase_B"/>
    <property type="match status" value="1"/>
</dbReference>
<feature type="binding site" evidence="12">
    <location>
        <position position="394"/>
    </location>
    <ligand>
        <name>Zn(2+)</name>
        <dbReference type="ChEBI" id="CHEBI:29105"/>
        <label>1</label>
        <note>catalytic</note>
    </ligand>
</feature>
<keyword evidence="15" id="KW-1185">Reference proteome</keyword>
<dbReference type="PANTHER" id="PTHR43694">
    <property type="entry name" value="RIBONUCLEASE J"/>
    <property type="match status" value="1"/>
</dbReference>
<dbReference type="InterPro" id="IPR055132">
    <property type="entry name" value="RNase_J_b_CASP"/>
</dbReference>
<dbReference type="Pfam" id="PF07521">
    <property type="entry name" value="RMMBL"/>
    <property type="match status" value="1"/>
</dbReference>
<keyword evidence="2 9" id="KW-0540">Nuclease</keyword>
<evidence type="ECO:0000256" key="4">
    <source>
        <dbReference type="ARBA" id="ARBA00022759"/>
    </source>
</evidence>
<dbReference type="EMBL" id="FQUL01000006">
    <property type="protein sequence ID" value="SHE46367.1"/>
    <property type="molecule type" value="Genomic_DNA"/>
</dbReference>
<feature type="binding site" evidence="12">
    <location>
        <position position="80"/>
    </location>
    <ligand>
        <name>Zn(2+)</name>
        <dbReference type="ChEBI" id="CHEBI:29105"/>
        <label>1</label>
        <note>catalytic</note>
    </ligand>
</feature>
<dbReference type="EC" id="3.1.-.-" evidence="9"/>
<feature type="binding site" evidence="12">
    <location>
        <position position="81"/>
    </location>
    <ligand>
        <name>Zn(2+)</name>
        <dbReference type="ChEBI" id="CHEBI:29105"/>
        <label>1</label>
        <note>catalytic</note>
    </ligand>
</feature>
<comment type="cofactor">
    <cofactor evidence="12">
        <name>Ca(2+)</name>
        <dbReference type="ChEBI" id="CHEBI:29108"/>
    </cofactor>
    <text evidence="12">Binds 1 Ca(2+) cation per subunit. Seen in 1 crystal structure, it is not clear if it is physiologically important.</text>
</comment>
<gene>
    <name evidence="9" type="primary">rnj</name>
    <name evidence="14" type="ORF">SAMN02745225_00685</name>
</gene>
<evidence type="ECO:0000256" key="9">
    <source>
        <dbReference type="HAMAP-Rule" id="MF_01491"/>
    </source>
</evidence>
<proteinExistence type="inferred from homology"/>
<dbReference type="PROSITE" id="PS01292">
    <property type="entry name" value="UPF0036"/>
    <property type="match status" value="1"/>
</dbReference>
<dbReference type="InterPro" id="IPR004613">
    <property type="entry name" value="RNase_J"/>
</dbReference>
<feature type="binding site" evidence="12">
    <location>
        <position position="447"/>
    </location>
    <ligand>
        <name>Ca(2+)</name>
        <dbReference type="ChEBI" id="CHEBI:29108"/>
    </ligand>
</feature>
<name>A0A1M4TQ03_9ACTN</name>
<dbReference type="CDD" id="cd07714">
    <property type="entry name" value="RNaseJ_MBL-fold"/>
    <property type="match status" value="1"/>
</dbReference>
<dbReference type="Gene3D" id="3.10.20.580">
    <property type="match status" value="1"/>
</dbReference>
<keyword evidence="9" id="KW-0698">rRNA processing</keyword>
<dbReference type="SUPFAM" id="SSF56281">
    <property type="entry name" value="Metallo-hydrolase/oxidoreductase"/>
    <property type="match status" value="1"/>
</dbReference>
<dbReference type="InterPro" id="IPR011108">
    <property type="entry name" value="RMMBL"/>
</dbReference>
<dbReference type="InterPro" id="IPR036866">
    <property type="entry name" value="RibonucZ/Hydroxyglut_hydro"/>
</dbReference>
<dbReference type="InterPro" id="IPR001279">
    <property type="entry name" value="Metallo-B-lactamas"/>
</dbReference>
<keyword evidence="4 9" id="KW-0255">Endonuclease</keyword>
<dbReference type="InterPro" id="IPR041636">
    <property type="entry name" value="RNase_J_C"/>
</dbReference>
<feature type="active site" description="Proton donor" evidence="10">
    <location>
        <position position="198"/>
    </location>
</feature>
<dbReference type="InterPro" id="IPR042173">
    <property type="entry name" value="RNase_J_2"/>
</dbReference>
<evidence type="ECO:0000256" key="5">
    <source>
        <dbReference type="ARBA" id="ARBA00022801"/>
    </source>
</evidence>
<evidence type="ECO:0000256" key="10">
    <source>
        <dbReference type="PIRSR" id="PIRSR004803-1"/>
    </source>
</evidence>
<dbReference type="Pfam" id="PF17770">
    <property type="entry name" value="RNase_J_C"/>
    <property type="match status" value="1"/>
</dbReference>
<evidence type="ECO:0000256" key="8">
    <source>
        <dbReference type="ARBA" id="ARBA00022884"/>
    </source>
</evidence>
<keyword evidence="7 9" id="KW-0269">Exonuclease</keyword>
<dbReference type="OrthoDB" id="9770211at2"/>
<dbReference type="NCBIfam" id="TIGR00649">
    <property type="entry name" value="MG423"/>
    <property type="match status" value="1"/>
</dbReference>
<sequence length="557" mass="59866">MGTLTVGEVPVRVGFLGGLGEIGRNCAFIRQGDSILIVDCGLMFPNEEMPGVDLVLPDFSYLYENKDKVVGCVLTHGHEDHTGGLSYLLRELDLDVYGSQLTISFATNRVEEAGLMNRCRTHVVSDGDVLEIGPFLVEFIPVTHSVPSSFALAITTSQGVIFHTGDFKLDLTPFDSRRTDISRIGAIGESGVRLLLSDSTNAEESGYSDSETSVRPALETVFESNKGKRVVVACFASHIHRVSQVIEVAMSQGRKVFTLGRSMAKNVSLGVKQGMIDLKGSEILDIDKVSDYEDSEICVLSTGSQGEPFSALSLMASGDSKWMKVGDNDVVIISADVIPGNESAVGKVIDHLYRRGATVIHPGVAHVHASGHAKRSELLTMLTLTKPDSFVPVHGEFRHLVNHAKLAIASGVDPDKVLLAEDGDVILLDDYGVHYDSEVPAGYLYVDGVVGGVAHGVLRDRRVLSEEGIVVVSVAVDLGAKQILAEPEIATRGWVEQGDGEVITQLSKEVVEALNRALSTGSKDVDTLKKAIRTAVGKKISTLTKRKPMVIPVVTEI</sequence>
<feature type="binding site" evidence="9 11">
    <location>
        <begin position="368"/>
        <end position="372"/>
    </location>
    <ligand>
        <name>substrate</name>
    </ligand>
</feature>
<dbReference type="GO" id="GO:0005737">
    <property type="term" value="C:cytoplasm"/>
    <property type="evidence" value="ECO:0007669"/>
    <property type="project" value="UniProtKB-SubCell"/>
</dbReference>
<dbReference type="AlphaFoldDB" id="A0A1M4TQ03"/>
<dbReference type="Proteomes" id="UP000184295">
    <property type="component" value="Unassembled WGS sequence"/>
</dbReference>
<evidence type="ECO:0000313" key="15">
    <source>
        <dbReference type="Proteomes" id="UP000184295"/>
    </source>
</evidence>
<keyword evidence="6 12" id="KW-0862">Zinc</keyword>
<feature type="binding site" evidence="12">
    <location>
        <position position="166"/>
    </location>
    <ligand>
        <name>Zn(2+)</name>
        <dbReference type="ChEBI" id="CHEBI:29105"/>
        <label>1</label>
        <note>catalytic</note>
    </ligand>
</feature>
<feature type="binding site" evidence="11">
    <location>
        <begin position="236"/>
        <end position="238"/>
    </location>
    <ligand>
        <name>substrate</name>
    </ligand>
</feature>
<dbReference type="GO" id="GO:0006364">
    <property type="term" value="P:rRNA processing"/>
    <property type="evidence" value="ECO:0007669"/>
    <property type="project" value="UniProtKB-UniRule"/>
</dbReference>
<feature type="binding site" evidence="12">
    <location>
        <position position="144"/>
    </location>
    <ligand>
        <name>Zn(2+)</name>
        <dbReference type="ChEBI" id="CHEBI:29105"/>
        <label>1</label>
        <note>catalytic</note>
    </ligand>
</feature>
<dbReference type="PANTHER" id="PTHR43694:SF1">
    <property type="entry name" value="RIBONUCLEASE J"/>
    <property type="match status" value="1"/>
</dbReference>
<evidence type="ECO:0000259" key="13">
    <source>
        <dbReference type="SMART" id="SM00849"/>
    </source>
</evidence>
<dbReference type="HAMAP" id="MF_01491">
    <property type="entry name" value="RNase_J_bact"/>
    <property type="match status" value="1"/>
</dbReference>
<keyword evidence="5 9" id="KW-0378">Hydrolase</keyword>
<dbReference type="PIRSF" id="PIRSF004803">
    <property type="entry name" value="RnjA"/>
    <property type="match status" value="1"/>
</dbReference>
<dbReference type="GO" id="GO:0004534">
    <property type="term" value="F:5'-3' RNA exonuclease activity"/>
    <property type="evidence" value="ECO:0007669"/>
    <property type="project" value="UniProtKB-UniRule"/>
</dbReference>
<evidence type="ECO:0000256" key="2">
    <source>
        <dbReference type="ARBA" id="ARBA00022722"/>
    </source>
</evidence>
<evidence type="ECO:0000256" key="3">
    <source>
        <dbReference type="ARBA" id="ARBA00022723"/>
    </source>
</evidence>
<accession>A0A1M4TQ03</accession>
<dbReference type="Pfam" id="PF22505">
    <property type="entry name" value="RNase_J_b_CASP"/>
    <property type="match status" value="1"/>
</dbReference>
<feature type="active site" description="Proton acceptor" evidence="10">
    <location>
        <position position="372"/>
    </location>
</feature>
<dbReference type="GO" id="GO:0008270">
    <property type="term" value="F:zinc ion binding"/>
    <property type="evidence" value="ECO:0007669"/>
    <property type="project" value="InterPro"/>
</dbReference>
<evidence type="ECO:0000256" key="7">
    <source>
        <dbReference type="ARBA" id="ARBA00022839"/>
    </source>
</evidence>
<evidence type="ECO:0000313" key="14">
    <source>
        <dbReference type="EMBL" id="SHE46367.1"/>
    </source>
</evidence>
<evidence type="ECO:0000256" key="1">
    <source>
        <dbReference type="ARBA" id="ARBA00022490"/>
    </source>
</evidence>
<dbReference type="InterPro" id="IPR030854">
    <property type="entry name" value="RNase_J_bac"/>
</dbReference>
<dbReference type="InterPro" id="IPR001587">
    <property type="entry name" value="RNase_J_CS"/>
</dbReference>
<organism evidence="14 15">
    <name type="scientific">Ferrithrix thermotolerans DSM 19514</name>
    <dbReference type="NCBI Taxonomy" id="1121881"/>
    <lineage>
        <taxon>Bacteria</taxon>
        <taxon>Bacillati</taxon>
        <taxon>Actinomycetota</taxon>
        <taxon>Acidimicrobiia</taxon>
        <taxon>Acidimicrobiales</taxon>
        <taxon>Acidimicrobiaceae</taxon>
        <taxon>Ferrithrix</taxon>
    </lineage>
</organism>